<dbReference type="GO" id="GO:0006436">
    <property type="term" value="P:tryptophanyl-tRNA aminoacylation"/>
    <property type="evidence" value="ECO:0007669"/>
    <property type="project" value="UniProtKB-UniRule"/>
</dbReference>
<keyword evidence="5 8" id="KW-0648">Protein biosynthesis</keyword>
<feature type="binding site" evidence="8">
    <location>
        <position position="134"/>
    </location>
    <ligand>
        <name>L-tryptophan</name>
        <dbReference type="ChEBI" id="CHEBI:57912"/>
    </ligand>
</feature>
<comment type="subunit">
    <text evidence="8">Homodimer.</text>
</comment>
<feature type="binding site" evidence="8">
    <location>
        <begin position="194"/>
        <end position="198"/>
    </location>
    <ligand>
        <name>ATP</name>
        <dbReference type="ChEBI" id="CHEBI:30616"/>
    </ligand>
</feature>
<dbReference type="EC" id="6.1.1.2" evidence="8"/>
<keyword evidence="8" id="KW-0963">Cytoplasm</keyword>
<dbReference type="PANTHER" id="PTHR43766">
    <property type="entry name" value="TRYPTOPHAN--TRNA LIGASE, MITOCHONDRIAL"/>
    <property type="match status" value="1"/>
</dbReference>
<gene>
    <name evidence="8 10" type="primary">trpS</name>
    <name evidence="10" type="ORF">CO003_02010</name>
</gene>
<dbReference type="Proteomes" id="UP000231673">
    <property type="component" value="Unassembled WGS sequence"/>
</dbReference>
<feature type="binding site" evidence="8">
    <location>
        <position position="185"/>
    </location>
    <ligand>
        <name>ATP</name>
        <dbReference type="ChEBI" id="CHEBI:30616"/>
    </ligand>
</feature>
<dbReference type="GO" id="GO:0005524">
    <property type="term" value="F:ATP binding"/>
    <property type="evidence" value="ECO:0007669"/>
    <property type="project" value="UniProtKB-UniRule"/>
</dbReference>
<dbReference type="InterPro" id="IPR002305">
    <property type="entry name" value="aa-tRNA-synth_Ic"/>
</dbReference>
<dbReference type="PROSITE" id="PS00178">
    <property type="entry name" value="AA_TRNA_LIGASE_I"/>
    <property type="match status" value="1"/>
</dbReference>
<evidence type="ECO:0000256" key="7">
    <source>
        <dbReference type="ARBA" id="ARBA00049929"/>
    </source>
</evidence>
<keyword evidence="2 8" id="KW-0436">Ligase</keyword>
<dbReference type="PRINTS" id="PR01039">
    <property type="entry name" value="TRNASYNTHTRP"/>
</dbReference>
<evidence type="ECO:0000256" key="5">
    <source>
        <dbReference type="ARBA" id="ARBA00022917"/>
    </source>
</evidence>
<evidence type="ECO:0000256" key="6">
    <source>
        <dbReference type="ARBA" id="ARBA00023146"/>
    </source>
</evidence>
<dbReference type="Gene3D" id="1.10.240.10">
    <property type="entry name" value="Tyrosyl-Transfer RNA Synthetase"/>
    <property type="match status" value="1"/>
</dbReference>
<evidence type="ECO:0000256" key="9">
    <source>
        <dbReference type="RuleBase" id="RU363036"/>
    </source>
</evidence>
<dbReference type="FunFam" id="1.10.240.10:FF:000002">
    <property type="entry name" value="Tryptophan--tRNA ligase"/>
    <property type="match status" value="1"/>
</dbReference>
<sequence length="327" mass="37081">MKKRIFSGIRPTGSIHIGNYLGALKNWTELQNKYDSIFCIVDLHALTTPTTAKNLQEKIFDLAAVYLSVGLDPKKCLFFVQSHVPAHAELTWLLNTIAKIPELERMIQFKEKSKERRSNVNVGLLDYPVLMAADILLYQTDAVPVGEDQKQHVEIARTLAKRFNKNYGRTFNVPQVIIKKESARIMALDNPEKKMSKSASSPYNYIALTDSSDAIREKIKRAVTDSGTEIRYSPARPAIANLMNIYHCFSGLTFEKIEQKYQGKGYADFKSDLAELIIAELKPIRRKIKELKNNPAQIKKILDQGAKDARIIAQKTLQEVKKKMGLI</sequence>
<protein>
    <recommendedName>
        <fullName evidence="8">Tryptophan--tRNA ligase</fullName>
        <ecNumber evidence="8">6.1.1.2</ecNumber>
    </recommendedName>
    <alternativeName>
        <fullName evidence="8">Tryptophanyl-tRNA synthetase</fullName>
        <shortName evidence="8">TrpRS</shortName>
    </alternativeName>
</protein>
<organism evidence="10 11">
    <name type="scientific">Candidatus Portnoybacteria bacterium CG_4_8_14_3_um_filter_44_15</name>
    <dbReference type="NCBI Taxonomy" id="1974803"/>
    <lineage>
        <taxon>Bacteria</taxon>
        <taxon>Candidatus Portnoyibacteriota</taxon>
    </lineage>
</organism>
<name>A0A2M7IDJ4_9BACT</name>
<reference evidence="11" key="1">
    <citation type="submission" date="2017-09" db="EMBL/GenBank/DDBJ databases">
        <title>Depth-based differentiation of microbial function through sediment-hosted aquifers and enrichment of novel symbionts in the deep terrestrial subsurface.</title>
        <authorList>
            <person name="Probst A.J."/>
            <person name="Ladd B."/>
            <person name="Jarett J.K."/>
            <person name="Geller-Mcgrath D.E."/>
            <person name="Sieber C.M.K."/>
            <person name="Emerson J.B."/>
            <person name="Anantharaman K."/>
            <person name="Thomas B.C."/>
            <person name="Malmstrom R."/>
            <person name="Stieglmeier M."/>
            <person name="Klingl A."/>
            <person name="Woyke T."/>
            <person name="Ryan C.M."/>
            <person name="Banfield J.F."/>
        </authorList>
    </citation>
    <scope>NUCLEOTIDE SEQUENCE [LARGE SCALE GENOMIC DNA]</scope>
</reference>
<comment type="function">
    <text evidence="8">Catalyzes the attachment of tryptophan to tRNA(Trp).</text>
</comment>
<keyword evidence="6 8" id="KW-0030">Aminoacyl-tRNA synthetase</keyword>
<dbReference type="SUPFAM" id="SSF52374">
    <property type="entry name" value="Nucleotidylyl transferase"/>
    <property type="match status" value="1"/>
</dbReference>
<comment type="catalytic activity">
    <reaction evidence="7 8">
        <text>tRNA(Trp) + L-tryptophan + ATP = L-tryptophyl-tRNA(Trp) + AMP + diphosphate + H(+)</text>
        <dbReference type="Rhea" id="RHEA:24080"/>
        <dbReference type="Rhea" id="RHEA-COMP:9671"/>
        <dbReference type="Rhea" id="RHEA-COMP:9705"/>
        <dbReference type="ChEBI" id="CHEBI:15378"/>
        <dbReference type="ChEBI" id="CHEBI:30616"/>
        <dbReference type="ChEBI" id="CHEBI:33019"/>
        <dbReference type="ChEBI" id="CHEBI:57912"/>
        <dbReference type="ChEBI" id="CHEBI:78442"/>
        <dbReference type="ChEBI" id="CHEBI:78535"/>
        <dbReference type="ChEBI" id="CHEBI:456215"/>
        <dbReference type="EC" id="6.1.1.2"/>
    </reaction>
</comment>
<evidence type="ECO:0000256" key="3">
    <source>
        <dbReference type="ARBA" id="ARBA00022741"/>
    </source>
</evidence>
<proteinExistence type="inferred from homology"/>
<dbReference type="InterPro" id="IPR024109">
    <property type="entry name" value="Trp-tRNA-ligase_bac-type"/>
</dbReference>
<evidence type="ECO:0000256" key="4">
    <source>
        <dbReference type="ARBA" id="ARBA00022840"/>
    </source>
</evidence>
<evidence type="ECO:0000256" key="1">
    <source>
        <dbReference type="ARBA" id="ARBA00005594"/>
    </source>
</evidence>
<feature type="binding site" evidence="8">
    <location>
        <begin position="146"/>
        <end position="148"/>
    </location>
    <ligand>
        <name>ATP</name>
        <dbReference type="ChEBI" id="CHEBI:30616"/>
    </ligand>
</feature>
<dbReference type="Gene3D" id="3.40.50.620">
    <property type="entry name" value="HUPs"/>
    <property type="match status" value="1"/>
</dbReference>
<evidence type="ECO:0000256" key="8">
    <source>
        <dbReference type="HAMAP-Rule" id="MF_00140"/>
    </source>
</evidence>
<dbReference type="InterPro" id="IPR050203">
    <property type="entry name" value="Trp-tRNA_synthetase"/>
</dbReference>
<evidence type="ECO:0000256" key="2">
    <source>
        <dbReference type="ARBA" id="ARBA00022598"/>
    </source>
</evidence>
<dbReference type="NCBIfam" id="TIGR00233">
    <property type="entry name" value="trpS"/>
    <property type="match status" value="1"/>
</dbReference>
<keyword evidence="4 8" id="KW-0067">ATP-binding</keyword>
<feature type="short sequence motif" description="'KMSKS' region" evidence="8">
    <location>
        <begin position="194"/>
        <end position="198"/>
    </location>
</feature>
<comment type="similarity">
    <text evidence="1 8 9">Belongs to the class-I aminoacyl-tRNA synthetase family.</text>
</comment>
<accession>A0A2M7IDJ4</accession>
<dbReference type="PANTHER" id="PTHR43766:SF1">
    <property type="entry name" value="TRYPTOPHAN--TRNA LIGASE, MITOCHONDRIAL"/>
    <property type="match status" value="1"/>
</dbReference>
<dbReference type="GO" id="GO:0004830">
    <property type="term" value="F:tryptophan-tRNA ligase activity"/>
    <property type="evidence" value="ECO:0007669"/>
    <property type="project" value="UniProtKB-UniRule"/>
</dbReference>
<feature type="binding site" evidence="8">
    <location>
        <begin position="18"/>
        <end position="19"/>
    </location>
    <ligand>
        <name>ATP</name>
        <dbReference type="ChEBI" id="CHEBI:30616"/>
    </ligand>
</feature>
<evidence type="ECO:0000313" key="11">
    <source>
        <dbReference type="Proteomes" id="UP000231673"/>
    </source>
</evidence>
<feature type="binding site" evidence="8">
    <location>
        <begin position="10"/>
        <end position="12"/>
    </location>
    <ligand>
        <name>ATP</name>
        <dbReference type="ChEBI" id="CHEBI:30616"/>
    </ligand>
</feature>
<feature type="short sequence motif" description="'HIGH' region" evidence="8">
    <location>
        <begin position="11"/>
        <end position="19"/>
    </location>
</feature>
<keyword evidence="3 8" id="KW-0547">Nucleotide-binding</keyword>
<comment type="subcellular location">
    <subcellularLocation>
        <location evidence="8">Cytoplasm</location>
    </subcellularLocation>
</comment>
<comment type="caution">
    <text evidence="10">The sequence shown here is derived from an EMBL/GenBank/DDBJ whole genome shotgun (WGS) entry which is preliminary data.</text>
</comment>
<dbReference type="Pfam" id="PF00579">
    <property type="entry name" value="tRNA-synt_1b"/>
    <property type="match status" value="1"/>
</dbReference>
<dbReference type="AlphaFoldDB" id="A0A2M7IDJ4"/>
<dbReference type="InterPro" id="IPR001412">
    <property type="entry name" value="aa-tRNA-synth_I_CS"/>
</dbReference>
<dbReference type="InterPro" id="IPR014729">
    <property type="entry name" value="Rossmann-like_a/b/a_fold"/>
</dbReference>
<dbReference type="HAMAP" id="MF_00140_B">
    <property type="entry name" value="Trp_tRNA_synth_B"/>
    <property type="match status" value="1"/>
</dbReference>
<dbReference type="InterPro" id="IPR002306">
    <property type="entry name" value="Trp-tRNA-ligase"/>
</dbReference>
<dbReference type="GO" id="GO:0005829">
    <property type="term" value="C:cytosol"/>
    <property type="evidence" value="ECO:0007669"/>
    <property type="project" value="TreeGrafter"/>
</dbReference>
<dbReference type="CDD" id="cd00806">
    <property type="entry name" value="TrpRS_core"/>
    <property type="match status" value="1"/>
</dbReference>
<evidence type="ECO:0000313" key="10">
    <source>
        <dbReference type="EMBL" id="PIW74575.1"/>
    </source>
</evidence>
<dbReference type="EMBL" id="PFGW01000040">
    <property type="protein sequence ID" value="PIW74575.1"/>
    <property type="molecule type" value="Genomic_DNA"/>
</dbReference>